<keyword evidence="5 19" id="KW-0055">Arginine biosynthesis</keyword>
<evidence type="ECO:0000256" key="13">
    <source>
        <dbReference type="ARBA" id="ARBA00022975"/>
    </source>
</evidence>
<evidence type="ECO:0000256" key="14">
    <source>
        <dbReference type="ARBA" id="ARBA00023211"/>
    </source>
</evidence>
<protein>
    <recommendedName>
        <fullName evidence="19">Carbamoyl phosphate synthase large chain</fullName>
        <ecNumber evidence="19">6.3.4.16</ecNumber>
        <ecNumber evidence="19">6.3.5.5</ecNumber>
    </recommendedName>
    <alternativeName>
        <fullName evidence="19">Carbamoyl phosphate synthetase ammonia chain</fullName>
    </alternativeName>
</protein>
<keyword evidence="8" id="KW-0479">Metal-binding</keyword>
<evidence type="ECO:0000256" key="11">
    <source>
        <dbReference type="ARBA" id="ARBA00022840"/>
    </source>
</evidence>
<keyword evidence="10 19" id="KW-0547">Nucleotide-binding</keyword>
<dbReference type="PRINTS" id="PR00098">
    <property type="entry name" value="CPSASE"/>
</dbReference>
<dbReference type="InterPro" id="IPR033937">
    <property type="entry name" value="MGS_CPS_CarB"/>
</dbReference>
<evidence type="ECO:0000256" key="6">
    <source>
        <dbReference type="ARBA" id="ARBA00022598"/>
    </source>
</evidence>
<dbReference type="PROSITE" id="PS00866">
    <property type="entry name" value="CPSASE_1"/>
    <property type="match status" value="1"/>
</dbReference>
<dbReference type="InterPro" id="IPR058047">
    <property type="entry name" value="CPSase_preATP-grasp"/>
</dbReference>
<feature type="binding site" evidence="19">
    <location>
        <position position="256"/>
    </location>
    <ligand>
        <name>ATP</name>
        <dbReference type="ChEBI" id="CHEBI:30616"/>
        <label>1</label>
    </ligand>
</feature>
<evidence type="ECO:0000256" key="18">
    <source>
        <dbReference type="ARBA" id="ARBA00062056"/>
    </source>
</evidence>
<feature type="domain" description="ATP-grasp" evidence="20">
    <location>
        <begin position="702"/>
        <end position="893"/>
    </location>
</feature>
<comment type="pathway">
    <text evidence="2 19">Pyrimidine metabolism; UMP biosynthesis via de novo pathway; (S)-dihydroorotate from bicarbonate: step 1/3.</text>
</comment>
<feature type="binding site" evidence="19">
    <location>
        <position position="298"/>
    </location>
    <ligand>
        <name>Mn(2+)</name>
        <dbReference type="ChEBI" id="CHEBI:29035"/>
        <label>1</label>
    </ligand>
</feature>
<evidence type="ECO:0000256" key="5">
    <source>
        <dbReference type="ARBA" id="ARBA00022571"/>
    </source>
</evidence>
<feature type="binding site" evidence="19">
    <location>
        <position position="221"/>
    </location>
    <ligand>
        <name>ATP</name>
        <dbReference type="ChEBI" id="CHEBI:30616"/>
        <label>1</label>
    </ligand>
</feature>
<feature type="binding site" evidence="19">
    <location>
        <position position="864"/>
    </location>
    <ligand>
        <name>ATP</name>
        <dbReference type="ChEBI" id="CHEBI:30616"/>
        <label>2</label>
    </ligand>
</feature>
<feature type="binding site" evidence="19">
    <location>
        <position position="811"/>
    </location>
    <ligand>
        <name>ATP</name>
        <dbReference type="ChEBI" id="CHEBI:30616"/>
        <label>2</label>
    </ligand>
</feature>
<feature type="binding site" evidence="19">
    <location>
        <position position="777"/>
    </location>
    <ligand>
        <name>ATP</name>
        <dbReference type="ChEBI" id="CHEBI:30616"/>
        <label>2</label>
    </ligand>
</feature>
<dbReference type="PROSITE" id="PS51855">
    <property type="entry name" value="MGS"/>
    <property type="match status" value="1"/>
</dbReference>
<feature type="binding site" evidence="19">
    <location>
        <position position="864"/>
    </location>
    <ligand>
        <name>Mg(2+)</name>
        <dbReference type="ChEBI" id="CHEBI:18420"/>
        <label>4</label>
    </ligand>
</feature>
<comment type="similarity">
    <text evidence="4 19">Belongs to the CarB family.</text>
</comment>
<feature type="binding site" evidence="19">
    <location>
        <position position="223"/>
    </location>
    <ligand>
        <name>ATP</name>
        <dbReference type="ChEBI" id="CHEBI:30616"/>
        <label>1</label>
    </ligand>
</feature>
<dbReference type="InterPro" id="IPR036914">
    <property type="entry name" value="MGS-like_dom_sf"/>
</dbReference>
<feature type="binding site" evidence="19">
    <location>
        <position position="314"/>
    </location>
    <ligand>
        <name>Mg(2+)</name>
        <dbReference type="ChEBI" id="CHEBI:18420"/>
        <label>2</label>
    </ligand>
</feature>
<evidence type="ECO:0000256" key="10">
    <source>
        <dbReference type="ARBA" id="ARBA00022741"/>
    </source>
</evidence>
<sequence length="1113" mass="120411">MPKRTDIQSIMIIGAGPIIIGQACEFDYSGAQACKALREEGYRVILVNSNPATIMTDPGLADATYIEPITPEVVAKIIAREKPDALLPTMGGQTGLNTALKLEEMGVLAEHGVEMIGARREAIEMAEDRALFREAMERIGLENPAATIVSAPRKDNGQFDLEAGVQTALEALDEIGLPAIIRPAYTLGGTGGGVAYNREDYIHYCRSGMDASPVGQILIDESLLGWKEFEMEVVRDRADNAIIVCSIENVDPMGVHTGDSITVAPALTLTDKEYQIMRNGSIAVLREIGVETGGSNVQWAIHPETGRMVVIEMNPRVSRSSALASKATGFPIAKIAAKLAVGYTLDELDNDITRVTPASFEPTIDYVVTKIPRFAFEKFPGAQPDLTTSMKSVGEAMAIGRTIHESMQKALASLETGLSGFDEIAIEGADDPEQGKAAVIRALSRQTPDRLRLVAQAMRQGLSDDEIHGVTKYDPWFISRIREIVETEETLRRDGLPVTEEGLRALKMMGFTDARLAHLTGRDEAQVRRARRNLGVTAVFKRIDTCAAEFEAQTPYMYSTYEAPMMGEVECEARPSDRKKVVILGGGPNRIGQGIEFDYCCCHACYALTDAGFETIMVNCNPETVSTDYDTSDRLYFEPLTLEHVLEILRVEQENGTLAGVIVQFGGQTPLKLANDLEAEGIPILGTTPDAIDLAEDRERFQTLVNKLALKQPRNGIAASKAQALAIAEEIGFPLVIRPSYVLGGRAMEIVRDMGHLERYIDEAVVVSGRNPVLLDGYLAGATEVDVDAIADGSDVHVAGIMQHIEEAGVHSGDSACCLPPHSLPDDIVAEIERQTRALALELGVVGLMNVQFAVKDGDVFLIEVNPRASRTVPFVAKATDSAIASIAARVMAGEPLSAFARRAPYKDAGYAQPLPLADPMTLADPDMPWFSVKEAVLPFARFPGVDTILGPEMRSTGEVMGWDRSFARAFLKAQMGAGMVLPSEGRAFVSIRDADKGPLMLEAARILVDLGFGIVATRGTARWLDGHGVPCEVVNKVYEGRPNIVDRLKNAEIALVMNTTEGAQAVEDSRDIRSVALYAKIPYYTTAAASHAAALAMQAREEGELAVKPLQA</sequence>
<keyword evidence="14" id="KW-0464">Manganese</keyword>
<evidence type="ECO:0000313" key="23">
    <source>
        <dbReference type="Proteomes" id="UP000253370"/>
    </source>
</evidence>
<evidence type="ECO:0000256" key="17">
    <source>
        <dbReference type="ARBA" id="ARBA00057223"/>
    </source>
</evidence>
<dbReference type="GO" id="GO:0005737">
    <property type="term" value="C:cytoplasm"/>
    <property type="evidence" value="ECO:0007669"/>
    <property type="project" value="TreeGrafter"/>
</dbReference>
<dbReference type="Pfam" id="PF02787">
    <property type="entry name" value="CPSase_L_D3"/>
    <property type="match status" value="1"/>
</dbReference>
<reference evidence="22 23" key="1">
    <citation type="submission" date="2018-07" db="EMBL/GenBank/DDBJ databases">
        <title>Rhodosalinus sp. strain E84T genomic sequence and assembly.</title>
        <authorList>
            <person name="Liu Z.-W."/>
            <person name="Lu D.-C."/>
        </authorList>
    </citation>
    <scope>NUCLEOTIDE SEQUENCE [LARGE SCALE GENOMIC DNA]</scope>
    <source>
        <strain evidence="22 23">E84</strain>
    </source>
</reference>
<keyword evidence="11 19" id="KW-0067">ATP-binding</keyword>
<evidence type="ECO:0000256" key="7">
    <source>
        <dbReference type="ARBA" id="ARBA00022605"/>
    </source>
</evidence>
<feature type="binding site" evidence="19">
    <location>
        <position position="810"/>
    </location>
    <ligand>
        <name>ATP</name>
        <dbReference type="ChEBI" id="CHEBI:30616"/>
        <label>2</label>
    </ligand>
</feature>
<keyword evidence="7 19" id="KW-0028">Amino-acid biosynthesis</keyword>
<dbReference type="GO" id="GO:0006541">
    <property type="term" value="P:glutamine metabolic process"/>
    <property type="evidence" value="ECO:0007669"/>
    <property type="project" value="TreeGrafter"/>
</dbReference>
<proteinExistence type="inferred from homology"/>
<dbReference type="PROSITE" id="PS00867">
    <property type="entry name" value="CPSASE_2"/>
    <property type="match status" value="2"/>
</dbReference>
<feature type="binding site" evidence="19">
    <location>
        <position position="738"/>
    </location>
    <ligand>
        <name>ATP</name>
        <dbReference type="ChEBI" id="CHEBI:30616"/>
        <label>2</label>
    </ligand>
</feature>
<dbReference type="NCBIfam" id="TIGR01369">
    <property type="entry name" value="CPSaseII_lrg"/>
    <property type="match status" value="1"/>
</dbReference>
<dbReference type="Gene3D" id="3.40.50.1380">
    <property type="entry name" value="Methylglyoxal synthase-like domain"/>
    <property type="match status" value="1"/>
</dbReference>
<dbReference type="Gene3D" id="3.30.1490.20">
    <property type="entry name" value="ATP-grasp fold, A domain"/>
    <property type="match status" value="1"/>
</dbReference>
<organism evidence="22 23">
    <name type="scientific">Rhodosalinus halophilus</name>
    <dbReference type="NCBI Taxonomy" id="2259333"/>
    <lineage>
        <taxon>Bacteria</taxon>
        <taxon>Pseudomonadati</taxon>
        <taxon>Pseudomonadota</taxon>
        <taxon>Alphaproteobacteria</taxon>
        <taxon>Rhodobacterales</taxon>
        <taxon>Paracoccaceae</taxon>
        <taxon>Rhodosalinus</taxon>
    </lineage>
</organism>
<evidence type="ECO:0000256" key="8">
    <source>
        <dbReference type="ARBA" id="ARBA00022723"/>
    </source>
</evidence>
<feature type="binding site" evidence="19">
    <location>
        <position position="852"/>
    </location>
    <ligand>
        <name>ATP</name>
        <dbReference type="ChEBI" id="CHEBI:30616"/>
        <label>2</label>
    </ligand>
</feature>
<evidence type="ECO:0000313" key="22">
    <source>
        <dbReference type="EMBL" id="RBI85935.1"/>
    </source>
</evidence>
<feature type="domain" description="ATP-grasp" evidence="20">
    <location>
        <begin position="133"/>
        <end position="341"/>
    </location>
</feature>
<feature type="binding site" evidence="19">
    <location>
        <position position="182"/>
    </location>
    <ligand>
        <name>ATP</name>
        <dbReference type="ChEBI" id="CHEBI:30616"/>
        <label>1</label>
    </ligand>
</feature>
<dbReference type="FunFam" id="3.40.50.20:FF:000003">
    <property type="entry name" value="Carbamoyl-phosphate synthase large chain"/>
    <property type="match status" value="1"/>
</dbReference>
<dbReference type="InterPro" id="IPR011607">
    <property type="entry name" value="MGS-like_dom"/>
</dbReference>
<comment type="cofactor">
    <cofactor evidence="19">
        <name>Mg(2+)</name>
        <dbReference type="ChEBI" id="CHEBI:18420"/>
    </cofactor>
    <cofactor evidence="19">
        <name>Mn(2+)</name>
        <dbReference type="ChEBI" id="CHEBI:29035"/>
    </cofactor>
    <text evidence="19">Binds 4 Mg(2+) or Mn(2+) ions per subunit.</text>
</comment>
<dbReference type="AlphaFoldDB" id="A0A365UAA8"/>
<dbReference type="UniPathway" id="UPA00068">
    <property type="reaction ID" value="UER00171"/>
</dbReference>
<feature type="binding site" evidence="19">
    <location>
        <position position="298"/>
    </location>
    <ligand>
        <name>ATP</name>
        <dbReference type="ChEBI" id="CHEBI:30616"/>
        <label>1</label>
    </ligand>
</feature>
<dbReference type="Gene3D" id="3.30.470.20">
    <property type="entry name" value="ATP-grasp fold, B domain"/>
    <property type="match status" value="2"/>
</dbReference>
<comment type="cofactor">
    <cofactor evidence="1">
        <name>Mn(2+)</name>
        <dbReference type="ChEBI" id="CHEBI:29035"/>
    </cofactor>
</comment>
<evidence type="ECO:0000256" key="12">
    <source>
        <dbReference type="ARBA" id="ARBA00022842"/>
    </source>
</evidence>
<feature type="binding site" evidence="19">
    <location>
        <position position="312"/>
    </location>
    <ligand>
        <name>Mg(2+)</name>
        <dbReference type="ChEBI" id="CHEBI:18420"/>
        <label>2</label>
    </ligand>
</feature>
<feature type="binding site" evidence="19">
    <location>
        <position position="188"/>
    </location>
    <ligand>
        <name>ATP</name>
        <dbReference type="ChEBI" id="CHEBI:30616"/>
        <label>1</label>
    </ligand>
</feature>
<evidence type="ECO:0000256" key="15">
    <source>
        <dbReference type="ARBA" id="ARBA00047359"/>
    </source>
</evidence>
<comment type="pathway">
    <text evidence="3 19">Amino-acid biosynthesis; L-arginine biosynthesis; carbamoyl phosphate from bicarbonate: step 1/1.</text>
</comment>
<dbReference type="GO" id="GO:0005524">
    <property type="term" value="F:ATP binding"/>
    <property type="evidence" value="ECO:0007669"/>
    <property type="project" value="UniProtKB-UniRule"/>
</dbReference>
<feature type="binding site" evidence="19">
    <location>
        <position position="189"/>
    </location>
    <ligand>
        <name>ATP</name>
        <dbReference type="ChEBI" id="CHEBI:30616"/>
        <label>1</label>
    </ligand>
</feature>
<comment type="domain">
    <text evidence="19">The large subunit is composed of 2 ATP-grasp domains that are involved in binding the 2 ATP molecules needed for carbamoyl phosphate synthesis. The N-terminal ATP-grasp domain (referred to as the carboxyphosphate synthetic component) catalyzes the ATP-dependent phosphorylation of hydrogencarbonate to carboxyphosphate and the subsequent nucleophilic attack by ammonia to form a carbamate intermediate. The C-terminal ATP-grasp domain (referred to as the carbamoyl phosphate synthetic component) then catalyzes the phosphorylation of carbamate with the second ATP to form the end product carbamoyl phosphate. The reactive and unstable enzyme intermediates are sequentially channeled from one active site to the next through the interior of the protein over a distance of at least 96 A.</text>
</comment>
<dbReference type="NCBIfam" id="NF003671">
    <property type="entry name" value="PRK05294.1"/>
    <property type="match status" value="1"/>
</dbReference>
<dbReference type="OrthoDB" id="9804197at2"/>
<dbReference type="InterPro" id="IPR011761">
    <property type="entry name" value="ATP-grasp"/>
</dbReference>
<feature type="binding site" evidence="19">
    <location>
        <position position="864"/>
    </location>
    <ligand>
        <name>Mg(2+)</name>
        <dbReference type="ChEBI" id="CHEBI:18420"/>
        <label>3</label>
    </ligand>
</feature>
<dbReference type="FunFam" id="3.30.470.20:FF:000007">
    <property type="entry name" value="Carbamoyl-phosphate synthase large chain"/>
    <property type="match status" value="1"/>
</dbReference>
<feature type="binding site" evidence="19">
    <location>
        <position position="866"/>
    </location>
    <ligand>
        <name>Mn(2+)</name>
        <dbReference type="ChEBI" id="CHEBI:29035"/>
        <label>4</label>
    </ligand>
</feature>
<evidence type="ECO:0000256" key="3">
    <source>
        <dbReference type="ARBA" id="ARBA00005077"/>
    </source>
</evidence>
<evidence type="ECO:0000256" key="4">
    <source>
        <dbReference type="ARBA" id="ARBA00009799"/>
    </source>
</evidence>
<dbReference type="InterPro" id="IPR016185">
    <property type="entry name" value="PreATP-grasp_dom_sf"/>
</dbReference>
<dbReference type="Gene3D" id="3.40.50.20">
    <property type="match status" value="2"/>
</dbReference>
<feature type="binding site" evidence="19">
    <location>
        <position position="864"/>
    </location>
    <ligand>
        <name>Mn(2+)</name>
        <dbReference type="ChEBI" id="CHEBI:29035"/>
        <label>4</label>
    </ligand>
</feature>
<feature type="binding site" evidence="19">
    <location>
        <position position="312"/>
    </location>
    <ligand>
        <name>Mn(2+)</name>
        <dbReference type="ChEBI" id="CHEBI:29035"/>
        <label>2</label>
    </ligand>
</feature>
<dbReference type="NCBIfam" id="NF009455">
    <property type="entry name" value="PRK12815.1"/>
    <property type="match status" value="1"/>
</dbReference>
<dbReference type="GO" id="GO:0046872">
    <property type="term" value="F:metal ion binding"/>
    <property type="evidence" value="ECO:0007669"/>
    <property type="project" value="UniProtKB-KW"/>
</dbReference>
<evidence type="ECO:0000259" key="20">
    <source>
        <dbReference type="PROSITE" id="PS50975"/>
    </source>
</evidence>
<feature type="binding site" evidence="19">
    <location>
        <position position="298"/>
    </location>
    <ligand>
        <name>Mg(2+)</name>
        <dbReference type="ChEBI" id="CHEBI:18420"/>
        <label>1</label>
    </ligand>
</feature>
<evidence type="ECO:0000256" key="16">
    <source>
        <dbReference type="ARBA" id="ARBA00048816"/>
    </source>
</evidence>
<dbReference type="PANTHER" id="PTHR11405">
    <property type="entry name" value="CARBAMOYLTRANSFERASE FAMILY MEMBER"/>
    <property type="match status" value="1"/>
</dbReference>
<dbReference type="PROSITE" id="PS50975">
    <property type="entry name" value="ATP_GRASP"/>
    <property type="match status" value="2"/>
</dbReference>
<dbReference type="Pfam" id="PF02142">
    <property type="entry name" value="MGS"/>
    <property type="match status" value="1"/>
</dbReference>
<dbReference type="InterPro" id="IPR005483">
    <property type="entry name" value="CPSase_dom"/>
</dbReference>
<keyword evidence="12" id="KW-0460">Magnesium</keyword>
<feature type="region of interest" description="Carboxyphosphate synthetic domain" evidence="19">
    <location>
        <begin position="1"/>
        <end position="415"/>
    </location>
</feature>
<dbReference type="PROSITE" id="PS51257">
    <property type="entry name" value="PROKAR_LIPOPROTEIN"/>
    <property type="match status" value="1"/>
</dbReference>
<feature type="binding site" evidence="19">
    <location>
        <position position="312"/>
    </location>
    <ligand>
        <name>ATP</name>
        <dbReference type="ChEBI" id="CHEBI:30616"/>
        <label>1</label>
    </ligand>
</feature>
<feature type="region of interest" description="Allosteric domain" evidence="19">
    <location>
        <begin position="980"/>
        <end position="1113"/>
    </location>
</feature>
<feature type="binding site" evidence="19">
    <location>
        <position position="864"/>
    </location>
    <ligand>
        <name>Mn(2+)</name>
        <dbReference type="ChEBI" id="CHEBI:29035"/>
        <label>3</label>
    </ligand>
</feature>
<dbReference type="FunFam" id="1.10.1030.10:FF:000002">
    <property type="entry name" value="Carbamoyl-phosphate synthase large chain"/>
    <property type="match status" value="1"/>
</dbReference>
<dbReference type="Pfam" id="PF25596">
    <property type="entry name" value="CPSase_L_D1"/>
    <property type="match status" value="2"/>
</dbReference>
<dbReference type="EC" id="6.3.4.16" evidence="19"/>
<feature type="binding site" evidence="19">
    <location>
        <position position="314"/>
    </location>
    <ligand>
        <name>Mn(2+)</name>
        <dbReference type="ChEBI" id="CHEBI:29035"/>
        <label>2</label>
    </ligand>
</feature>
<feature type="binding site" evidence="19">
    <location>
        <position position="779"/>
    </location>
    <ligand>
        <name>ATP</name>
        <dbReference type="ChEBI" id="CHEBI:30616"/>
        <label>2</label>
    </ligand>
</feature>
<evidence type="ECO:0000256" key="2">
    <source>
        <dbReference type="ARBA" id="ARBA00004812"/>
    </source>
</evidence>
<dbReference type="RefSeq" id="WP_113289195.1">
    <property type="nucleotide sequence ID" value="NZ_QNTQ01000006.1"/>
</dbReference>
<feature type="binding site" evidence="19">
    <location>
        <position position="255"/>
    </location>
    <ligand>
        <name>ATP</name>
        <dbReference type="ChEBI" id="CHEBI:30616"/>
        <label>1</label>
    </ligand>
</feature>
<dbReference type="UniPathway" id="UPA00070">
    <property type="reaction ID" value="UER00115"/>
</dbReference>
<dbReference type="SMART" id="SM00851">
    <property type="entry name" value="MGS"/>
    <property type="match status" value="1"/>
</dbReference>
<feature type="binding site" evidence="19">
    <location>
        <position position="228"/>
    </location>
    <ligand>
        <name>ATP</name>
        <dbReference type="ChEBI" id="CHEBI:30616"/>
        <label>1</label>
    </ligand>
</feature>
<feature type="binding site" evidence="19">
    <location>
        <position position="852"/>
    </location>
    <ligand>
        <name>Mg(2+)</name>
        <dbReference type="ChEBI" id="CHEBI:18420"/>
        <label>3</label>
    </ligand>
</feature>
<feature type="domain" description="MGS-like" evidence="21">
    <location>
        <begin position="980"/>
        <end position="1113"/>
    </location>
</feature>
<dbReference type="GO" id="GO:0004087">
    <property type="term" value="F:carbamoyl-phosphate synthase (ammonia) activity"/>
    <property type="evidence" value="ECO:0007669"/>
    <property type="project" value="UniProtKB-EC"/>
</dbReference>
<dbReference type="FunFam" id="3.30.470.20:FF:000013">
    <property type="entry name" value="Carbamoyl-phosphate synthase large chain"/>
    <property type="match status" value="1"/>
</dbReference>
<accession>A0A365UAA8</accession>
<name>A0A365UAA8_9RHOB</name>
<dbReference type="PANTHER" id="PTHR11405:SF53">
    <property type="entry name" value="CARBAMOYL-PHOSPHATE SYNTHASE [AMMONIA], MITOCHONDRIAL"/>
    <property type="match status" value="1"/>
</dbReference>
<dbReference type="GO" id="GO:0004088">
    <property type="term" value="F:carbamoyl-phosphate synthase (glutamine-hydrolyzing) activity"/>
    <property type="evidence" value="ECO:0007669"/>
    <property type="project" value="UniProtKB-UniRule"/>
</dbReference>
<dbReference type="EMBL" id="QNTQ01000006">
    <property type="protein sequence ID" value="RBI85935.1"/>
    <property type="molecule type" value="Genomic_DNA"/>
</dbReference>
<feature type="binding site" evidence="19">
    <location>
        <position position="784"/>
    </location>
    <ligand>
        <name>ATP</name>
        <dbReference type="ChEBI" id="CHEBI:30616"/>
        <label>2</label>
    </ligand>
</feature>
<dbReference type="GO" id="GO:0006526">
    <property type="term" value="P:L-arginine biosynthetic process"/>
    <property type="evidence" value="ECO:0007669"/>
    <property type="project" value="UniProtKB-UniRule"/>
</dbReference>
<dbReference type="SUPFAM" id="SSF56059">
    <property type="entry name" value="Glutathione synthetase ATP-binding domain-like"/>
    <property type="match status" value="2"/>
</dbReference>
<feature type="binding site" evidence="19">
    <location>
        <position position="812"/>
    </location>
    <ligand>
        <name>ATP</name>
        <dbReference type="ChEBI" id="CHEBI:30616"/>
        <label>2</label>
    </ligand>
</feature>
<keyword evidence="23" id="KW-1185">Reference proteome</keyword>
<dbReference type="Gene3D" id="1.10.1030.10">
    <property type="entry name" value="Carbamoyl-phosphate synthetase, large subunit oligomerisation domain"/>
    <property type="match status" value="1"/>
</dbReference>
<feature type="binding site" evidence="19">
    <location>
        <position position="809"/>
    </location>
    <ligand>
        <name>ATP</name>
        <dbReference type="ChEBI" id="CHEBI:30616"/>
        <label>2</label>
    </ligand>
</feature>
<dbReference type="EC" id="6.3.5.5" evidence="19"/>
<feature type="binding site" evidence="19">
    <location>
        <position position="312"/>
    </location>
    <ligand>
        <name>Mn(2+)</name>
        <dbReference type="ChEBI" id="CHEBI:29035"/>
        <label>1</label>
    </ligand>
</feature>
<dbReference type="GO" id="GO:0044205">
    <property type="term" value="P:'de novo' UMP biosynthetic process"/>
    <property type="evidence" value="ECO:0007669"/>
    <property type="project" value="UniProtKB-UniRule"/>
</dbReference>
<dbReference type="InterPro" id="IPR013815">
    <property type="entry name" value="ATP_grasp_subdomain_1"/>
</dbReference>
<dbReference type="InterPro" id="IPR005479">
    <property type="entry name" value="CPAse_ATP-bd"/>
</dbReference>
<dbReference type="HAMAP" id="MF_01210_A">
    <property type="entry name" value="CPSase_L_chain_A"/>
    <property type="match status" value="1"/>
</dbReference>
<evidence type="ECO:0000259" key="21">
    <source>
        <dbReference type="PROSITE" id="PS51855"/>
    </source>
</evidence>
<dbReference type="HAMAP" id="MF_01210_B">
    <property type="entry name" value="CPSase_L_chain_B"/>
    <property type="match status" value="1"/>
</dbReference>
<evidence type="ECO:0000256" key="19">
    <source>
        <dbReference type="HAMAP-Rule" id="MF_01210"/>
    </source>
</evidence>
<comment type="caution">
    <text evidence="19">Lacks conserved residue(s) required for the propagation of feature annotation.</text>
</comment>
<feature type="binding site" evidence="19">
    <location>
        <position position="129"/>
    </location>
    <ligand>
        <name>ATP</name>
        <dbReference type="ChEBI" id="CHEBI:30616"/>
        <label>1</label>
    </ligand>
</feature>
<comment type="function">
    <text evidence="17 19">Large subunit of the glutamine-dependent carbamoyl phosphate synthetase (CPSase). CPSase catalyzes the formation of carbamoyl phosphate from the ammonia moiety of glutamine, carbonate, and phosphate donated by ATP, constituting the first step of 2 biosynthetic pathways, one leading to arginine and/or urea and the other to pyrimidine nucleotides. The large subunit (synthetase) binds the substrates ammonia (free or transferred from glutamine from the small subunit), hydrogencarbonate and ATP and carries out an ATP-coupled ligase reaction, activating hydrogencarbonate by forming carboxy phosphate which reacts with ammonia to form carbamoyl phosphate.</text>
</comment>
<feature type="binding site" evidence="19">
    <location>
        <position position="312"/>
    </location>
    <ligand>
        <name>Mg(2+)</name>
        <dbReference type="ChEBI" id="CHEBI:18420"/>
        <label>1</label>
    </ligand>
</feature>
<feature type="binding site" evidence="19">
    <location>
        <position position="866"/>
    </location>
    <ligand>
        <name>Mg(2+)</name>
        <dbReference type="ChEBI" id="CHEBI:18420"/>
        <label>4</label>
    </ligand>
</feature>
<dbReference type="InterPro" id="IPR005480">
    <property type="entry name" value="CPSase_lsu_oligo"/>
</dbReference>
<comment type="caution">
    <text evidence="22">The sequence shown here is derived from an EMBL/GenBank/DDBJ whole genome shotgun (WGS) entry which is preliminary data.</text>
</comment>
<comment type="catalytic activity">
    <reaction evidence="16 19">
        <text>hydrogencarbonate + L-glutamine + 2 ATP + H2O = carbamoyl phosphate + L-glutamate + 2 ADP + phosphate + 2 H(+)</text>
        <dbReference type="Rhea" id="RHEA:18633"/>
        <dbReference type="ChEBI" id="CHEBI:15377"/>
        <dbReference type="ChEBI" id="CHEBI:15378"/>
        <dbReference type="ChEBI" id="CHEBI:17544"/>
        <dbReference type="ChEBI" id="CHEBI:29985"/>
        <dbReference type="ChEBI" id="CHEBI:30616"/>
        <dbReference type="ChEBI" id="CHEBI:43474"/>
        <dbReference type="ChEBI" id="CHEBI:58228"/>
        <dbReference type="ChEBI" id="CHEBI:58359"/>
        <dbReference type="ChEBI" id="CHEBI:456216"/>
        <dbReference type="EC" id="6.3.5.5"/>
    </reaction>
</comment>
<dbReference type="FunFam" id="3.40.50.20:FF:000001">
    <property type="entry name" value="Carbamoyl-phosphate synthase large chain"/>
    <property type="match status" value="1"/>
</dbReference>
<feature type="binding site" evidence="19">
    <location>
        <position position="254"/>
    </location>
    <ligand>
        <name>ATP</name>
        <dbReference type="ChEBI" id="CHEBI:30616"/>
        <label>1</label>
    </ligand>
</feature>
<evidence type="ECO:0000256" key="9">
    <source>
        <dbReference type="ARBA" id="ARBA00022737"/>
    </source>
</evidence>
<feature type="binding site" evidence="19">
    <location>
        <position position="852"/>
    </location>
    <ligand>
        <name>Mn(2+)</name>
        <dbReference type="ChEBI" id="CHEBI:29035"/>
        <label>3</label>
    </ligand>
</feature>
<keyword evidence="9 19" id="KW-0677">Repeat</keyword>
<dbReference type="SMART" id="SM01096">
    <property type="entry name" value="CPSase_L_D3"/>
    <property type="match status" value="1"/>
</dbReference>
<dbReference type="SUPFAM" id="SSF52335">
    <property type="entry name" value="Methylglyoxal synthase-like"/>
    <property type="match status" value="1"/>
</dbReference>
<dbReference type="Proteomes" id="UP000253370">
    <property type="component" value="Unassembled WGS sequence"/>
</dbReference>
<dbReference type="SUPFAM" id="SSF48108">
    <property type="entry name" value="Carbamoyl phosphate synthetase, large subunit connection domain"/>
    <property type="match status" value="1"/>
</dbReference>
<evidence type="ECO:0000256" key="1">
    <source>
        <dbReference type="ARBA" id="ARBA00001936"/>
    </source>
</evidence>
<dbReference type="InterPro" id="IPR006275">
    <property type="entry name" value="CPSase_lsu"/>
</dbReference>
<dbReference type="Pfam" id="PF02786">
    <property type="entry name" value="CPSase_L_D2"/>
    <property type="match status" value="2"/>
</dbReference>
<dbReference type="CDD" id="cd01424">
    <property type="entry name" value="MGS_CPS_II"/>
    <property type="match status" value="1"/>
</dbReference>
<comment type="catalytic activity">
    <reaction evidence="15 19">
        <text>hydrogencarbonate + NH4(+) + 2 ATP = carbamoyl phosphate + 2 ADP + phosphate + 2 H(+)</text>
        <dbReference type="Rhea" id="RHEA:18029"/>
        <dbReference type="ChEBI" id="CHEBI:15378"/>
        <dbReference type="ChEBI" id="CHEBI:17544"/>
        <dbReference type="ChEBI" id="CHEBI:28938"/>
        <dbReference type="ChEBI" id="CHEBI:30616"/>
        <dbReference type="ChEBI" id="CHEBI:43474"/>
        <dbReference type="ChEBI" id="CHEBI:58228"/>
        <dbReference type="ChEBI" id="CHEBI:456216"/>
        <dbReference type="EC" id="6.3.4.16"/>
    </reaction>
</comment>
<dbReference type="SUPFAM" id="SSF52440">
    <property type="entry name" value="PreATP-grasp domain"/>
    <property type="match status" value="2"/>
</dbReference>
<gene>
    <name evidence="19" type="primary">carB</name>
    <name evidence="22" type="ORF">DRV85_07065</name>
</gene>
<dbReference type="InterPro" id="IPR036897">
    <property type="entry name" value="CarbamoylP_synth_lsu_oligo_sf"/>
</dbReference>
<keyword evidence="13 19" id="KW-0665">Pyrimidine biosynthesis</keyword>
<comment type="subunit">
    <text evidence="18 19">Composed of two chains; the small (or glutamine) chain promotes the hydrolysis of glutamine to ammonia, which is used by the large (or ammonia) chain to synthesize carbamoyl phosphate. Tetramer of heterodimers (alpha,beta)4.</text>
</comment>
<keyword evidence="6 19" id="KW-0436">Ligase</keyword>